<evidence type="ECO:0000256" key="1">
    <source>
        <dbReference type="ARBA" id="ARBA00004323"/>
    </source>
</evidence>
<evidence type="ECO:0000256" key="9">
    <source>
        <dbReference type="ARBA" id="ARBA00023136"/>
    </source>
</evidence>
<keyword evidence="4 16" id="KW-0812">Transmembrane</keyword>
<dbReference type="SUPFAM" id="SSF52540">
    <property type="entry name" value="P-loop containing nucleoside triphosphate hydrolases"/>
    <property type="match status" value="1"/>
</dbReference>
<accession>A0AAE0RXK4</accession>
<dbReference type="AlphaFoldDB" id="A0AAE0RXK4"/>
<evidence type="ECO:0000313" key="17">
    <source>
        <dbReference type="EMBL" id="KAK3581439.1"/>
    </source>
</evidence>
<comment type="subcellular location">
    <subcellularLocation>
        <location evidence="1">Golgi apparatus membrane</location>
        <topology evidence="1">Single-pass type II membrane protein</topology>
    </subcellularLocation>
</comment>
<keyword evidence="5" id="KW-0735">Signal-anchor</keyword>
<keyword evidence="9 16" id="KW-0472">Membrane</keyword>
<evidence type="ECO:0000256" key="11">
    <source>
        <dbReference type="ARBA" id="ARBA00023180"/>
    </source>
</evidence>
<organism evidence="17 18">
    <name type="scientific">Potamilus streckersoni</name>
    <dbReference type="NCBI Taxonomy" id="2493646"/>
    <lineage>
        <taxon>Eukaryota</taxon>
        <taxon>Metazoa</taxon>
        <taxon>Spiralia</taxon>
        <taxon>Lophotrochozoa</taxon>
        <taxon>Mollusca</taxon>
        <taxon>Bivalvia</taxon>
        <taxon>Autobranchia</taxon>
        <taxon>Heteroconchia</taxon>
        <taxon>Palaeoheterodonta</taxon>
        <taxon>Unionida</taxon>
        <taxon>Unionoidea</taxon>
        <taxon>Unionidae</taxon>
        <taxon>Ambleminae</taxon>
        <taxon>Lampsilini</taxon>
        <taxon>Potamilus</taxon>
    </lineage>
</organism>
<dbReference type="FunFam" id="3.40.50.300:FF:000534">
    <property type="entry name" value="Heparan sulfate 2-O-sulfotransferase 1"/>
    <property type="match status" value="1"/>
</dbReference>
<evidence type="ECO:0000256" key="16">
    <source>
        <dbReference type="SAM" id="Phobius"/>
    </source>
</evidence>
<evidence type="ECO:0000256" key="7">
    <source>
        <dbReference type="ARBA" id="ARBA00023034"/>
    </source>
</evidence>
<name>A0AAE0RXK4_9BIVA</name>
<keyword evidence="6 16" id="KW-1133">Transmembrane helix</keyword>
<dbReference type="GO" id="GO:0000139">
    <property type="term" value="C:Golgi membrane"/>
    <property type="evidence" value="ECO:0007669"/>
    <property type="project" value="UniProtKB-SubCell"/>
</dbReference>
<reference evidence="17" key="3">
    <citation type="submission" date="2023-05" db="EMBL/GenBank/DDBJ databases">
        <authorList>
            <person name="Smith C.H."/>
        </authorList>
    </citation>
    <scope>NUCLEOTIDE SEQUENCE</scope>
    <source>
        <strain evidence="17">CHS0354</strain>
        <tissue evidence="17">Mantle</tissue>
    </source>
</reference>
<evidence type="ECO:0000256" key="3">
    <source>
        <dbReference type="ARBA" id="ARBA00022679"/>
    </source>
</evidence>
<comment type="caution">
    <text evidence="17">The sequence shown here is derived from an EMBL/GenBank/DDBJ whole genome shotgun (WGS) entry which is preliminary data.</text>
</comment>
<dbReference type="InterPro" id="IPR005331">
    <property type="entry name" value="Sulfotransferase"/>
</dbReference>
<keyword evidence="10" id="KW-1015">Disulfide bond</keyword>
<evidence type="ECO:0000256" key="14">
    <source>
        <dbReference type="ARBA" id="ARBA00093670"/>
    </source>
</evidence>
<dbReference type="InterPro" id="IPR027417">
    <property type="entry name" value="P-loop_NTPase"/>
</dbReference>
<keyword evidence="18" id="KW-1185">Reference proteome</keyword>
<evidence type="ECO:0000256" key="15">
    <source>
        <dbReference type="ARBA" id="ARBA00093675"/>
    </source>
</evidence>
<reference evidence="17" key="2">
    <citation type="journal article" date="2021" name="Genome Biol. Evol.">
        <title>Developing a high-quality reference genome for a parasitic bivalve with doubly uniparental inheritance (Bivalvia: Unionida).</title>
        <authorList>
            <person name="Smith C.H."/>
        </authorList>
    </citation>
    <scope>NUCLEOTIDE SEQUENCE</scope>
    <source>
        <strain evidence="17">CHS0354</strain>
        <tissue evidence="17">Mantle</tissue>
    </source>
</reference>
<dbReference type="GO" id="GO:0004394">
    <property type="term" value="F:heparan sulfate 2-sulfotransferase activity"/>
    <property type="evidence" value="ECO:0007669"/>
    <property type="project" value="TreeGrafter"/>
</dbReference>
<protein>
    <recommendedName>
        <fullName evidence="12">Heparan sulfate 2-O-sulfotransferase 1</fullName>
    </recommendedName>
    <alternativeName>
        <fullName evidence="15">2-O-sulfotransferase</fullName>
    </alternativeName>
    <alternativeName>
        <fullName evidence="14">HS 2-O-sulfotransferase</fullName>
    </alternativeName>
    <alternativeName>
        <fullName evidence="13">Heparan sulfate 2-sulfotransferase</fullName>
    </alternativeName>
</protein>
<dbReference type="PANTHER" id="PTHR12129:SF17">
    <property type="entry name" value="HEPARAN SULFATE 2-O-SULFOTRANSFERASE 1"/>
    <property type="match status" value="1"/>
</dbReference>
<dbReference type="Gene3D" id="3.40.50.300">
    <property type="entry name" value="P-loop containing nucleotide triphosphate hydrolases"/>
    <property type="match status" value="1"/>
</dbReference>
<keyword evidence="7" id="KW-0333">Golgi apparatus</keyword>
<keyword evidence="3" id="KW-0808">Transferase</keyword>
<evidence type="ECO:0000256" key="10">
    <source>
        <dbReference type="ARBA" id="ARBA00023157"/>
    </source>
</evidence>
<evidence type="ECO:0000256" key="8">
    <source>
        <dbReference type="ARBA" id="ARBA00023054"/>
    </source>
</evidence>
<dbReference type="PANTHER" id="PTHR12129">
    <property type="entry name" value="HEPARAN SULFATE 2-O-SULFOTRANSFERASE"/>
    <property type="match status" value="1"/>
</dbReference>
<evidence type="ECO:0000256" key="6">
    <source>
        <dbReference type="ARBA" id="ARBA00022989"/>
    </source>
</evidence>
<keyword evidence="8" id="KW-0175">Coiled coil</keyword>
<evidence type="ECO:0000256" key="2">
    <source>
        <dbReference type="ARBA" id="ARBA00010569"/>
    </source>
</evidence>
<proteinExistence type="inferred from homology"/>
<evidence type="ECO:0000256" key="12">
    <source>
        <dbReference type="ARBA" id="ARBA00039773"/>
    </source>
</evidence>
<feature type="transmembrane region" description="Helical" evidence="16">
    <location>
        <begin position="12"/>
        <end position="31"/>
    </location>
</feature>
<comment type="similarity">
    <text evidence="2">Belongs to the sulfotransferase 3 family.</text>
</comment>
<reference evidence="17" key="1">
    <citation type="journal article" date="2021" name="Genome Biol. Evol.">
        <title>A High-Quality Reference Genome for a Parasitic Bivalve with Doubly Uniparental Inheritance (Bivalvia: Unionida).</title>
        <authorList>
            <person name="Smith C.H."/>
        </authorList>
    </citation>
    <scope>NUCLEOTIDE SEQUENCE</scope>
    <source>
        <strain evidence="17">CHS0354</strain>
    </source>
</reference>
<gene>
    <name evidence="17" type="ORF">CHS0354_031759</name>
</gene>
<evidence type="ECO:0000256" key="13">
    <source>
        <dbReference type="ARBA" id="ARBA00093643"/>
    </source>
</evidence>
<keyword evidence="11" id="KW-0325">Glycoprotein</keyword>
<evidence type="ECO:0000256" key="5">
    <source>
        <dbReference type="ARBA" id="ARBA00022968"/>
    </source>
</evidence>
<dbReference type="Proteomes" id="UP001195483">
    <property type="component" value="Unassembled WGS sequence"/>
</dbReference>
<evidence type="ECO:0000313" key="18">
    <source>
        <dbReference type="Proteomes" id="UP001195483"/>
    </source>
</evidence>
<dbReference type="EMBL" id="JAEAOA010001897">
    <property type="protein sequence ID" value="KAK3581439.1"/>
    <property type="molecule type" value="Genomic_DNA"/>
</dbReference>
<dbReference type="Pfam" id="PF03567">
    <property type="entry name" value="Sulfotransfer_2"/>
    <property type="match status" value="1"/>
</dbReference>
<dbReference type="InterPro" id="IPR007734">
    <property type="entry name" value="Heparan_SO4_2-O-STrfase"/>
</dbReference>
<sequence>MRGIQLHLRRTALIVLLLMCVGLFFCTHLLLEISNLKDARVKLEMEVAQLQHTLDTSDISRSRRLYATNEQIRDVYSPYEEDMIILYNRVPKTGSTSFAGIAYDLCKRNKFHVLHVNITRNAHTLSLVDQVRFIQNITEWAGKKPAMYHGHFSYIDFSKFGYYRRPIYINIIRDPLDRMLSYYYFIRYGDDFRPNLKRKKAGDKESFDECVEKGGHDCDPENLWLQIPFFCGQSAGCRNSGSRWALEEAKHNLVNNYFVVGITEELSDFIAVLEATLPRFFRGATDLYNNGHHSHLRKTAVKITPKPETIAKIQESTVWKMENEFYEFAVEQFHFIKNQIFEIVDGSYVPKGRRFTYEKIRPR</sequence>
<evidence type="ECO:0000256" key="4">
    <source>
        <dbReference type="ARBA" id="ARBA00022692"/>
    </source>
</evidence>